<name>A0A269XZD1_9PROT</name>
<evidence type="ECO:0000313" key="1">
    <source>
        <dbReference type="EMBL" id="PAK78615.1"/>
    </source>
</evidence>
<keyword evidence="2" id="KW-1185">Reference proteome</keyword>
<dbReference type="AlphaFoldDB" id="A0A269XZD1"/>
<organism evidence="1 2">
    <name type="scientific">Acetobacter fabarum</name>
    <dbReference type="NCBI Taxonomy" id="483199"/>
    <lineage>
        <taxon>Bacteria</taxon>
        <taxon>Pseudomonadati</taxon>
        <taxon>Pseudomonadota</taxon>
        <taxon>Alphaproteobacteria</taxon>
        <taxon>Acetobacterales</taxon>
        <taxon>Acetobacteraceae</taxon>
        <taxon>Acetobacter</taxon>
    </lineage>
</organism>
<dbReference type="EMBL" id="NCXK01000004">
    <property type="protein sequence ID" value="PAK78615.1"/>
    <property type="molecule type" value="Genomic_DNA"/>
</dbReference>
<gene>
    <name evidence="1" type="ORF">B8X00_05845</name>
</gene>
<reference evidence="1 2" key="1">
    <citation type="submission" date="2017-04" db="EMBL/GenBank/DDBJ databases">
        <title>Kefir bacterial isolates.</title>
        <authorList>
            <person name="Kim Y."/>
            <person name="Blasche S."/>
            <person name="Patil K.R."/>
        </authorList>
    </citation>
    <scope>NUCLEOTIDE SEQUENCE [LARGE SCALE GENOMIC DNA]</scope>
    <source>
        <strain evidence="1 2">KR</strain>
    </source>
</reference>
<evidence type="ECO:0000313" key="2">
    <source>
        <dbReference type="Proteomes" id="UP000216151"/>
    </source>
</evidence>
<sequence>MKQGSAPDARILQGIRPFFRAPTRLAQALTPVTRLQNTYSTAKLPLAGTVCSLVNYPAAPGGLRGALLYCTPLGKTQG</sequence>
<dbReference type="Proteomes" id="UP000216151">
    <property type="component" value="Unassembled WGS sequence"/>
</dbReference>
<comment type="caution">
    <text evidence="1">The sequence shown here is derived from an EMBL/GenBank/DDBJ whole genome shotgun (WGS) entry which is preliminary data.</text>
</comment>
<proteinExistence type="predicted"/>
<protein>
    <submittedName>
        <fullName evidence="1">Uncharacterized protein</fullName>
    </submittedName>
</protein>
<accession>A0A269XZD1</accession>